<dbReference type="EMBL" id="CP046441">
    <property type="protein sequence ID" value="QGT82050.1"/>
    <property type="molecule type" value="Genomic_DNA"/>
</dbReference>
<reference evidence="1 2" key="1">
    <citation type="submission" date="2019-11" db="EMBL/GenBank/DDBJ databases">
        <title>Complete genome sequence of Pseudomonas syringae pv. coronafaciens isolate B19001 originated in imported oat cereal.</title>
        <authorList>
            <person name="Kim S.M."/>
            <person name="Lee B.C."/>
            <person name="Seo S.J."/>
            <person name="Lee J.E."/>
            <person name="Choi N.J."/>
            <person name="Park J.H."/>
        </authorList>
    </citation>
    <scope>NUCLEOTIDE SEQUENCE [LARGE SCALE GENOMIC DNA]</scope>
    <source>
        <strain evidence="1 2">B19001</strain>
    </source>
</reference>
<dbReference type="Proteomes" id="UP000423413">
    <property type="component" value="Chromosome"/>
</dbReference>
<dbReference type="AlphaFoldDB" id="A0AAE6QGF2"/>
<proteinExistence type="predicted"/>
<evidence type="ECO:0000313" key="1">
    <source>
        <dbReference type="EMBL" id="QGT82050.1"/>
    </source>
</evidence>
<dbReference type="RefSeq" id="WP_191867737.1">
    <property type="nucleotide sequence ID" value="NZ_CP046441.1"/>
</dbReference>
<protein>
    <recommendedName>
        <fullName evidence="3">TniQ protein</fullName>
    </recommendedName>
</protein>
<evidence type="ECO:0008006" key="3">
    <source>
        <dbReference type="Google" id="ProtNLM"/>
    </source>
</evidence>
<organism evidence="1 2">
    <name type="scientific">Pseudomonas coronafaciens pv. coronafaciens</name>
    <dbReference type="NCBI Taxonomy" id="235275"/>
    <lineage>
        <taxon>Bacteria</taxon>
        <taxon>Pseudomonadati</taxon>
        <taxon>Pseudomonadota</taxon>
        <taxon>Gammaproteobacteria</taxon>
        <taxon>Pseudomonadales</taxon>
        <taxon>Pseudomonadaceae</taxon>
        <taxon>Pseudomonas</taxon>
        <taxon>Pseudomonas coronafaciens</taxon>
    </lineage>
</organism>
<name>A0AAE6QGF2_9PSED</name>
<gene>
    <name evidence="1" type="ORF">GMO17_13050</name>
</gene>
<evidence type="ECO:0000313" key="2">
    <source>
        <dbReference type="Proteomes" id="UP000423413"/>
    </source>
</evidence>
<accession>A0AAE6QGF2</accession>
<sequence length="330" mass="38118">MSLQDFWSLPPLTDEVFSSWLFRRTLNDRWMDSNAPLINLFTVREYGESYFDPDYGIGGADFISCCQAIGDIPTKIGKLFEASQGWVIPRTVRRSYCIECMKESIRICGLPVYRRSWGLVMMPFCNQHGELLHQGSFNSENKMSLGLDLFKKHWDNRLHEIDSTLLNKTFPWLQLSRNIQATLSTAPLIQSQLLQKILMQLFLSRHFSFTSYEAEQNLWRSTGGFFEPSKHSSRSSLHYDALMACTIIRAKALLYLGRVLNLISDEEMATSLGDYYFMPKSLVEMIAHIGRAKTHSHPYIAYRRLQCFVDDRTPKEIITFAEGLKHVLKA</sequence>